<protein>
    <recommendedName>
        <fullName evidence="8">Wall-associated receptor kinase galacturonan-binding domain-containing protein</fullName>
    </recommendedName>
</protein>
<comment type="subcellular location">
    <subcellularLocation>
        <location evidence="1">Membrane</location>
        <topology evidence="1">Single-pass membrane protein</topology>
    </subcellularLocation>
</comment>
<dbReference type="InterPro" id="IPR032872">
    <property type="entry name" value="WAK_assoc_C"/>
</dbReference>
<gene>
    <name evidence="6" type="ORF">GIB67_019324</name>
</gene>
<dbReference type="Pfam" id="PF14380">
    <property type="entry name" value="WAK_assoc"/>
    <property type="match status" value="1"/>
</dbReference>
<accession>A0A7J7M1G8</accession>
<reference evidence="6 7" key="1">
    <citation type="journal article" date="2020" name="IScience">
        <title>Genome Sequencing of the Endangered Kingdonia uniflora (Circaeasteraceae, Ranunculales) Reveals Potential Mechanisms of Evolutionary Specialization.</title>
        <authorList>
            <person name="Sun Y."/>
            <person name="Deng T."/>
            <person name="Zhang A."/>
            <person name="Moore M.J."/>
            <person name="Landis J.B."/>
            <person name="Lin N."/>
            <person name="Zhang H."/>
            <person name="Zhang X."/>
            <person name="Huang J."/>
            <person name="Zhang X."/>
            <person name="Sun H."/>
            <person name="Wang H."/>
        </authorList>
    </citation>
    <scope>NUCLEOTIDE SEQUENCE [LARGE SCALE GENOMIC DNA]</scope>
    <source>
        <strain evidence="6">TB1705</strain>
        <tissue evidence="6">Leaf</tissue>
    </source>
</reference>
<keyword evidence="2" id="KW-0732">Signal</keyword>
<dbReference type="OrthoDB" id="1933476at2759"/>
<dbReference type="EMBL" id="JACGCM010001830">
    <property type="protein sequence ID" value="KAF6148716.1"/>
    <property type="molecule type" value="Genomic_DNA"/>
</dbReference>
<name>A0A7J7M1G8_9MAGN</name>
<comment type="caution">
    <text evidence="6">The sequence shown here is derived from an EMBL/GenBank/DDBJ whole genome shotgun (WGS) entry which is preliminary data.</text>
</comment>
<dbReference type="Proteomes" id="UP000541444">
    <property type="component" value="Unassembled WGS sequence"/>
</dbReference>
<feature type="domain" description="Wall-associated receptor kinase C-terminal" evidence="5">
    <location>
        <begin position="231"/>
        <end position="263"/>
    </location>
</feature>
<dbReference type="InterPro" id="IPR025287">
    <property type="entry name" value="WAK_GUB"/>
</dbReference>
<dbReference type="PANTHER" id="PTHR33355:SF1">
    <property type="entry name" value="WALL-ASSOCIATED RECEPTOR KINASE-LIKE 15"/>
    <property type="match status" value="1"/>
</dbReference>
<dbReference type="AlphaFoldDB" id="A0A7J7M1G8"/>
<evidence type="ECO:0000259" key="5">
    <source>
        <dbReference type="Pfam" id="PF14380"/>
    </source>
</evidence>
<dbReference type="Pfam" id="PF13947">
    <property type="entry name" value="GUB_WAK_bind"/>
    <property type="match status" value="1"/>
</dbReference>
<evidence type="ECO:0000259" key="4">
    <source>
        <dbReference type="Pfam" id="PF13947"/>
    </source>
</evidence>
<organism evidence="6 7">
    <name type="scientific">Kingdonia uniflora</name>
    <dbReference type="NCBI Taxonomy" id="39325"/>
    <lineage>
        <taxon>Eukaryota</taxon>
        <taxon>Viridiplantae</taxon>
        <taxon>Streptophyta</taxon>
        <taxon>Embryophyta</taxon>
        <taxon>Tracheophyta</taxon>
        <taxon>Spermatophyta</taxon>
        <taxon>Magnoliopsida</taxon>
        <taxon>Ranunculales</taxon>
        <taxon>Circaeasteraceae</taxon>
        <taxon>Kingdonia</taxon>
    </lineage>
</organism>
<dbReference type="GO" id="GO:0030247">
    <property type="term" value="F:polysaccharide binding"/>
    <property type="evidence" value="ECO:0007669"/>
    <property type="project" value="InterPro"/>
</dbReference>
<evidence type="ECO:0000256" key="1">
    <source>
        <dbReference type="ARBA" id="ARBA00004167"/>
    </source>
</evidence>
<sequence>MGYFRFSNLLYSFIIATILSEYYHNHCVLAAEPTASSCQDKCGSLSVKYPLGTGYGCGSPRFYPYVSCSSTGDQLLFATHTGSYPITSVFYDTSTLIVTPPRMSNCSSMQASSNLGLDWPSPFQLGPSVFVLLSCAPPTSSHAVCDTTNDHLCASMHTCAAITSLGLSLFAPTDTCCVYTPANFNTKGELDLQALKCAGYTSVLSLGDLPMDPNRWEYGIALKYTQMGFDQYDVAIKCEACEKSDGICGYAPPQDDFVCVCSSGMNSSSDCYNPVPVPFWSNGSPGSPNRIPTSYAFHVCVLLFSILVVLL</sequence>
<evidence type="ECO:0000256" key="3">
    <source>
        <dbReference type="ARBA" id="ARBA00023180"/>
    </source>
</evidence>
<keyword evidence="3" id="KW-0325">Glycoprotein</keyword>
<evidence type="ECO:0000313" key="7">
    <source>
        <dbReference type="Proteomes" id="UP000541444"/>
    </source>
</evidence>
<evidence type="ECO:0000313" key="6">
    <source>
        <dbReference type="EMBL" id="KAF6148716.1"/>
    </source>
</evidence>
<evidence type="ECO:0000256" key="2">
    <source>
        <dbReference type="ARBA" id="ARBA00022729"/>
    </source>
</evidence>
<feature type="domain" description="Wall-associated receptor kinase galacturonan-binding" evidence="4">
    <location>
        <begin position="38"/>
        <end position="98"/>
    </location>
</feature>
<dbReference type="GO" id="GO:0016020">
    <property type="term" value="C:membrane"/>
    <property type="evidence" value="ECO:0007669"/>
    <property type="project" value="UniProtKB-SubCell"/>
</dbReference>
<keyword evidence="7" id="KW-1185">Reference proteome</keyword>
<dbReference type="PANTHER" id="PTHR33355">
    <property type="entry name" value="WALL-ASSOCIATED RECEPTOR KINASE CARBOXY-TERMINAL PROTEIN-RELATED"/>
    <property type="match status" value="1"/>
</dbReference>
<proteinExistence type="predicted"/>
<evidence type="ECO:0008006" key="8">
    <source>
        <dbReference type="Google" id="ProtNLM"/>
    </source>
</evidence>